<feature type="domain" description="XdhC Rossmann" evidence="2">
    <location>
        <begin position="207"/>
        <end position="352"/>
    </location>
</feature>
<dbReference type="PANTHER" id="PTHR30388:SF4">
    <property type="entry name" value="MOLYBDENUM COFACTOR INSERTION CHAPERONE PAOD"/>
    <property type="match status" value="1"/>
</dbReference>
<evidence type="ECO:0000313" key="3">
    <source>
        <dbReference type="EMBL" id="RIV71323.1"/>
    </source>
</evidence>
<organism evidence="3 5">
    <name type="scientific">Flagellimonas aequoris</name>
    <dbReference type="NCBI Taxonomy" id="2306997"/>
    <lineage>
        <taxon>Bacteria</taxon>
        <taxon>Pseudomonadati</taxon>
        <taxon>Bacteroidota</taxon>
        <taxon>Flavobacteriia</taxon>
        <taxon>Flavobacteriales</taxon>
        <taxon>Flavobacteriaceae</taxon>
        <taxon>Flagellimonas</taxon>
    </lineage>
</organism>
<sequence length="384" mass="42304">MRELDAIIAKYEELKAQNIGCVLATVVHVEGSSYRRAGARMLVDEFGNITGAISGGCLEGDALRKALYALEILENRLVTYDTSDEDDAVVGAQLGCNGIIQVLFEPLDFTSGENACEILRKASKMEEPVALTIGFNLDDRNNQPGTKMMVASFEVMASKSLNERILEVLLKESKRVLEENESSFVALESNGSQLQAFVQVLQPPVKLILVGAGNDAQLLAQQAELLGWKVFVTDGRPTHANKERFAGSCQVMVSKPEETLKNINIDARTCFVLMSHNYNYDLAVLELLLDQPQLFYIGILGPLKKYNRMLDDLEQKGLQISQQDLAKIHAPVGLEIGAETPAEIGLSILAEIQSVLKGKQARPLKHRSTPIHDKEGTEFQKIHI</sequence>
<dbReference type="Pfam" id="PF02625">
    <property type="entry name" value="XdhC_CoxI"/>
    <property type="match status" value="1"/>
</dbReference>
<evidence type="ECO:0000313" key="6">
    <source>
        <dbReference type="Proteomes" id="UP000321528"/>
    </source>
</evidence>
<dbReference type="InterPro" id="IPR052698">
    <property type="entry name" value="MoCofactor_Util/Proc"/>
</dbReference>
<name>A0A418N8K6_9FLAO</name>
<dbReference type="InterPro" id="IPR003777">
    <property type="entry name" value="XdhC_CoxI"/>
</dbReference>
<evidence type="ECO:0000313" key="5">
    <source>
        <dbReference type="Proteomes" id="UP000284189"/>
    </source>
</evidence>
<comment type="caution">
    <text evidence="3">The sequence shown here is derived from an EMBL/GenBank/DDBJ whole genome shotgun (WGS) entry which is preliminary data.</text>
</comment>
<feature type="domain" description="XdhC- CoxI" evidence="1">
    <location>
        <begin position="16"/>
        <end position="81"/>
    </location>
</feature>
<dbReference type="RefSeq" id="WP_119639837.1">
    <property type="nucleotide sequence ID" value="NZ_QXFJ01000018.1"/>
</dbReference>
<keyword evidence="6" id="KW-1185">Reference proteome</keyword>
<gene>
    <name evidence="3" type="ORF">D2U88_08005</name>
    <name evidence="4" type="ORF">FQ019_07935</name>
</gene>
<dbReference type="InterPro" id="IPR027051">
    <property type="entry name" value="XdhC_Rossmann_dom"/>
</dbReference>
<reference evidence="4 6" key="2">
    <citation type="submission" date="2019-07" db="EMBL/GenBank/DDBJ databases">
        <title>Draft genome of two Muricauda strains isolated from deep sea.</title>
        <authorList>
            <person name="Sun C."/>
        </authorList>
    </citation>
    <scope>NUCLEOTIDE SEQUENCE [LARGE SCALE GENOMIC DNA]</scope>
    <source>
        <strain evidence="4 6">NH166</strain>
    </source>
</reference>
<dbReference type="Gene3D" id="3.40.50.720">
    <property type="entry name" value="NAD(P)-binding Rossmann-like Domain"/>
    <property type="match status" value="1"/>
</dbReference>
<reference evidence="3 5" key="1">
    <citation type="submission" date="2018-08" db="EMBL/GenBank/DDBJ databases">
        <title>Proposal of Muricauda 72 sp.nov. and Muricauda NH166 sp.nov., isolated from seawater.</title>
        <authorList>
            <person name="Cheng H."/>
            <person name="Wu Y.-H."/>
            <person name="Guo L.-L."/>
            <person name="Xu X.-W."/>
        </authorList>
    </citation>
    <scope>NUCLEOTIDE SEQUENCE [LARGE SCALE GENOMIC DNA]</scope>
    <source>
        <strain evidence="3 5">NH166</strain>
    </source>
</reference>
<evidence type="ECO:0000259" key="2">
    <source>
        <dbReference type="Pfam" id="PF13478"/>
    </source>
</evidence>
<dbReference type="Proteomes" id="UP000321528">
    <property type="component" value="Unassembled WGS sequence"/>
</dbReference>
<dbReference type="EMBL" id="VNWL01000017">
    <property type="protein sequence ID" value="TXK02792.1"/>
    <property type="molecule type" value="Genomic_DNA"/>
</dbReference>
<dbReference type="AlphaFoldDB" id="A0A418N8K6"/>
<accession>A0A418N8K6</accession>
<dbReference type="EMBL" id="QXFJ01000018">
    <property type="protein sequence ID" value="RIV71323.1"/>
    <property type="molecule type" value="Genomic_DNA"/>
</dbReference>
<dbReference type="Pfam" id="PF13478">
    <property type="entry name" value="XdhC_C"/>
    <property type="match status" value="1"/>
</dbReference>
<dbReference type="Proteomes" id="UP000284189">
    <property type="component" value="Unassembled WGS sequence"/>
</dbReference>
<evidence type="ECO:0000313" key="4">
    <source>
        <dbReference type="EMBL" id="TXK02792.1"/>
    </source>
</evidence>
<dbReference type="PANTHER" id="PTHR30388">
    <property type="entry name" value="ALDEHYDE OXIDOREDUCTASE MOLYBDENUM COFACTOR ASSEMBLY PROTEIN"/>
    <property type="match status" value="1"/>
</dbReference>
<protein>
    <submittedName>
        <fullName evidence="4">XdhC family protein</fullName>
    </submittedName>
    <submittedName>
        <fullName evidence="3">XdhC/CoxI family protein</fullName>
    </submittedName>
</protein>
<evidence type="ECO:0000259" key="1">
    <source>
        <dbReference type="Pfam" id="PF02625"/>
    </source>
</evidence>
<proteinExistence type="predicted"/>
<dbReference type="OrthoDB" id="9773039at2"/>